<protein>
    <recommendedName>
        <fullName evidence="2">hAT-like transposase RNase-H fold domain-containing protein</fullName>
    </recommendedName>
</protein>
<dbReference type="PANTHER" id="PTHR46481:SF7">
    <property type="entry name" value="ZINC FINGER BED DOMAIN-CONTAINING PROTEIN RICESLEEPER 2-LIKE"/>
    <property type="match status" value="1"/>
</dbReference>
<dbReference type="EMBL" id="GBRH01165715">
    <property type="protein sequence ID" value="JAE32181.1"/>
    <property type="molecule type" value="Transcribed_RNA"/>
</dbReference>
<reference evidence="1" key="2">
    <citation type="journal article" date="2015" name="Data Brief">
        <title>Shoot transcriptome of the giant reed, Arundo donax.</title>
        <authorList>
            <person name="Barrero R.A."/>
            <person name="Guerrero F.D."/>
            <person name="Moolhuijzen P."/>
            <person name="Goolsby J.A."/>
            <person name="Tidwell J."/>
            <person name="Bellgard S.E."/>
            <person name="Bellgard M.I."/>
        </authorList>
    </citation>
    <scope>NUCLEOTIDE SEQUENCE</scope>
    <source>
        <tissue evidence="1">Shoot tissue taken approximately 20 cm above the soil surface</tissue>
    </source>
</reference>
<dbReference type="InterPro" id="IPR012337">
    <property type="entry name" value="RNaseH-like_sf"/>
</dbReference>
<dbReference type="SUPFAM" id="SSF53098">
    <property type="entry name" value="Ribonuclease H-like"/>
    <property type="match status" value="1"/>
</dbReference>
<dbReference type="PANTHER" id="PTHR46481">
    <property type="entry name" value="ZINC FINGER BED DOMAIN-CONTAINING PROTEIN 4"/>
    <property type="match status" value="1"/>
</dbReference>
<sequence>MYCHHVIAADTTTNGTSSMHRHFNSCKCNPHKFNMDLKQGTLQTTPGQGISTWRYDPEALREAFAEMIIEDELPFVFGEKAGFKKFMSVACPRFELPSRRTCMRDICSLLFSRKGKAKAFYFIKDNCERVCLTTYCWTSQQQDGYITVTAHFIDNGWKLHKKVISSFQVKGHKRDDIGKNLHRCLVEWGLAKVMTITVDNASSNDNGISYLNKQLNNANSIISRGKYLHMRCAAHIINLIVQDGLKEVDTSVKCVRGAVRYIKNGSSRLVKFKEFAEEEKVESKAFFNVDICTSWKSTYLMLQAVIAYEKVFTRYLEEDPYYAIDLDEENKGFGHPDESDWENAKKIADFLGHFHELTLCVSGSYMLPLMQQHNSVTLKNKKEPKEI</sequence>
<dbReference type="SUPFAM" id="SSF140996">
    <property type="entry name" value="Hermes dimerisation domain"/>
    <property type="match status" value="1"/>
</dbReference>
<reference evidence="1" key="1">
    <citation type="submission" date="2014-09" db="EMBL/GenBank/DDBJ databases">
        <authorList>
            <person name="Magalhaes I.L.F."/>
            <person name="Oliveira U."/>
            <person name="Santos F.R."/>
            <person name="Vidigal T.H.D.A."/>
            <person name="Brescovit A.D."/>
            <person name="Santos A.J."/>
        </authorList>
    </citation>
    <scope>NUCLEOTIDE SEQUENCE</scope>
    <source>
        <tissue evidence="1">Shoot tissue taken approximately 20 cm above the soil surface</tissue>
    </source>
</reference>
<name>A0A0A9HBG7_ARUDO</name>
<evidence type="ECO:0000313" key="1">
    <source>
        <dbReference type="EMBL" id="JAE32181.1"/>
    </source>
</evidence>
<evidence type="ECO:0008006" key="2">
    <source>
        <dbReference type="Google" id="ProtNLM"/>
    </source>
</evidence>
<organism evidence="1">
    <name type="scientific">Arundo donax</name>
    <name type="common">Giant reed</name>
    <name type="synonym">Donax arundinaceus</name>
    <dbReference type="NCBI Taxonomy" id="35708"/>
    <lineage>
        <taxon>Eukaryota</taxon>
        <taxon>Viridiplantae</taxon>
        <taxon>Streptophyta</taxon>
        <taxon>Embryophyta</taxon>
        <taxon>Tracheophyta</taxon>
        <taxon>Spermatophyta</taxon>
        <taxon>Magnoliopsida</taxon>
        <taxon>Liliopsida</taxon>
        <taxon>Poales</taxon>
        <taxon>Poaceae</taxon>
        <taxon>PACMAD clade</taxon>
        <taxon>Arundinoideae</taxon>
        <taxon>Arundineae</taxon>
        <taxon>Arundo</taxon>
    </lineage>
</organism>
<dbReference type="InterPro" id="IPR052035">
    <property type="entry name" value="ZnF_BED_domain_contain"/>
</dbReference>
<dbReference type="AlphaFoldDB" id="A0A0A9HBG7"/>
<proteinExistence type="predicted"/>
<accession>A0A0A9HBG7</accession>